<organism evidence="2 3">
    <name type="scientific">Puccinia coronata f. sp. avenae</name>
    <dbReference type="NCBI Taxonomy" id="200324"/>
    <lineage>
        <taxon>Eukaryota</taxon>
        <taxon>Fungi</taxon>
        <taxon>Dikarya</taxon>
        <taxon>Basidiomycota</taxon>
        <taxon>Pucciniomycotina</taxon>
        <taxon>Pucciniomycetes</taxon>
        <taxon>Pucciniales</taxon>
        <taxon>Pucciniaceae</taxon>
        <taxon>Puccinia</taxon>
    </lineage>
</organism>
<evidence type="ECO:0000313" key="2">
    <source>
        <dbReference type="EMBL" id="PLW49502.1"/>
    </source>
</evidence>
<feature type="compositionally biased region" description="Low complexity" evidence="1">
    <location>
        <begin position="10"/>
        <end position="20"/>
    </location>
</feature>
<feature type="compositionally biased region" description="Low complexity" evidence="1">
    <location>
        <begin position="38"/>
        <end position="51"/>
    </location>
</feature>
<dbReference type="Proteomes" id="UP000235392">
    <property type="component" value="Unassembled WGS sequence"/>
</dbReference>
<feature type="region of interest" description="Disordered" evidence="1">
    <location>
        <begin position="1"/>
        <end position="87"/>
    </location>
</feature>
<feature type="compositionally biased region" description="Polar residues" evidence="1">
    <location>
        <begin position="1529"/>
        <end position="1549"/>
    </location>
</feature>
<protein>
    <submittedName>
        <fullName evidence="2">Uncharacterized protein</fullName>
    </submittedName>
</protein>
<gene>
    <name evidence="2" type="ORF">PCASD_02013</name>
</gene>
<reference evidence="2 3" key="1">
    <citation type="submission" date="2017-11" db="EMBL/GenBank/DDBJ databases">
        <title>De novo assembly and phasing of dikaryotic genomes from two isolates of Puccinia coronata f. sp. avenae, the causal agent of oat crown rust.</title>
        <authorList>
            <person name="Miller M.E."/>
            <person name="Zhang Y."/>
            <person name="Omidvar V."/>
            <person name="Sperschneider J."/>
            <person name="Schwessinger B."/>
            <person name="Raley C."/>
            <person name="Palmer J.M."/>
            <person name="Garnica D."/>
            <person name="Upadhyaya N."/>
            <person name="Rathjen J."/>
            <person name="Taylor J.M."/>
            <person name="Park R.F."/>
            <person name="Dodds P.N."/>
            <person name="Hirsch C.D."/>
            <person name="Kianian S.F."/>
            <person name="Figueroa M."/>
        </authorList>
    </citation>
    <scope>NUCLEOTIDE SEQUENCE [LARGE SCALE GENOMIC DNA]</scope>
    <source>
        <strain evidence="2">12SD80</strain>
    </source>
</reference>
<sequence>MPLPPLVYKPSASASPSSPAVPTGLSDHRASPRGPSNLSSGLSRGASSSRPPRAPPTHHISRASWPLEPPGPNPPAPSTPVNHLSPQTSCPLTLHCHRPRPMPQDLQGTGPTITLLIEALHALNANCPISFFTALQEKGLRAVIAIRKFRMACPRIILLTYKTVHPQEPETNPYQLPTGTQYFLRGQSSAAQDAESSEIDCFTFSFSSQLVKSSTQSHDGRSPKAALGSSELPSRTEPSGLALSLKTYPRSPLGPTPPSKHAPEFKPSESARPAFLASLPLASSSAPHKQPPSFQPLLKPRLRHVPKARSASRSSSQAPSIASSASLNPTIKALLKSGSPLSKGTMTVSINLIDSMEKNPFSTTLCLASGSGEGKTASQQAGLAQLIKPRTESTGTMSSVIELAKRRLSFLSGISGPHSHHMRESTVYYLKQQSAHQPVSDRPEFTKLSANMNASDSSPSVVASILHTDQLDWAHCQFGLVDQLIEQHVRPSLLFKDLPTFPQNPRLFIPGSSGLAAAHASALKTPVPSPLSDPRPACSTVCAPGRVGGVHRYCQPRPHHQVTAKSLLRSVPPTQKLSPELRTCRSSKTISPHNQIILNLGDATSASKEDFLVESLDIKLQEQGLLPEFDNFVPAPSRSSPSTQLKHQYGCPCVNISLPPSTLISSVRSTFTHQKARIPLVKEPENEHVSSLAAAGRPDHTQGSGAGSGKPCRTMRPLRSYYEPALDGLSESAGRLSSKSVLQKPASVFTWTSLLSSHDLSHSATLDLRRQMDGKNAGDAAVLRSVDDLAETFAVADLILPGGYEKEQHVKRSTLPHGDLVTGSKQHTASNLINAVQELSNFQRRFSTGGLLLSSFSLENSQTQAKQLLPLAFGNDSGFAHQKTHHKLPSLPGSPTSTTSPSLINIPSENEPMIGDKYSGRSKPLLIAKRNRKSFQPIGIAHMKHHQARKSGDLIQLQSPARESGCTWLSLPDWKYGLGDILGALGFLLAAVAERLIKVLLWLRANNLASLNQLLAPSGLRSCTAIRTDSPPTPRTGIVFFRRPKTVWLPERLCLVKSRANGPLWHHYVSIFARCNKRPLRPAPRSAIGLRTPIRLSMYSTIRYRTTRIECPVRPSRSRRRPSCRAGPGVMAGGSHIHPQNDFLYNKGMFILIDHTIALAAQYEVRLIISINNQDFGSEYANWDWRYSTILVLETGNEMNCGGLRPAPGEWTLEITRHTKSLAPEALHSSVASTPSSPITFESFLKHCNGHRASGTLAWSLRPHSVKGDFKTHGEGNTIWSYHAPGWKPARLSTGQHLEWDHRERDVIHVICKAAFDLTKHKPPPVQPNPPPELRACSEPAVLAHWLVLCQLPTHLRPGPPLRLELRLSFGSFQIVNLLFDEWLGFKIALHVAAVAASVDTTSSATQLQSMGSESLMYLTEASSQSSHFQGFAAPANNELASLVMTNAAMDNSDVAHPGTYNFLFLPNTSQAFAIAQTQAQGHNGCIDSPDASMDQTVMFNSLSGASNSLYNTNNQSLGGLHPDESRSTEQASVHASTHSSPNGAVNNQEGGGNPSFDDNAFKEPIYSQHDEDSLCAAV</sequence>
<feature type="region of interest" description="Disordered" evidence="1">
    <location>
        <begin position="213"/>
        <end position="267"/>
    </location>
</feature>
<name>A0A2N5VHP9_9BASI</name>
<feature type="region of interest" description="Disordered" evidence="1">
    <location>
        <begin position="683"/>
        <end position="715"/>
    </location>
</feature>
<feature type="region of interest" description="Disordered" evidence="1">
    <location>
        <begin position="882"/>
        <end position="915"/>
    </location>
</feature>
<proteinExistence type="predicted"/>
<accession>A0A2N5VHP9</accession>
<feature type="compositionally biased region" description="Pro residues" evidence="1">
    <location>
        <begin position="67"/>
        <end position="78"/>
    </location>
</feature>
<dbReference type="Gene3D" id="3.20.20.80">
    <property type="entry name" value="Glycosidases"/>
    <property type="match status" value="1"/>
</dbReference>
<evidence type="ECO:0000256" key="1">
    <source>
        <dbReference type="SAM" id="MobiDB-lite"/>
    </source>
</evidence>
<feature type="compositionally biased region" description="Low complexity" evidence="1">
    <location>
        <begin position="308"/>
        <end position="323"/>
    </location>
</feature>
<feature type="region of interest" description="Disordered" evidence="1">
    <location>
        <begin position="1514"/>
        <end position="1579"/>
    </location>
</feature>
<dbReference type="EMBL" id="PGCI01000016">
    <property type="protein sequence ID" value="PLW49502.1"/>
    <property type="molecule type" value="Genomic_DNA"/>
</dbReference>
<evidence type="ECO:0000313" key="3">
    <source>
        <dbReference type="Proteomes" id="UP000235392"/>
    </source>
</evidence>
<feature type="compositionally biased region" description="Low complexity" evidence="1">
    <location>
        <begin position="889"/>
        <end position="903"/>
    </location>
</feature>
<feature type="region of interest" description="Disordered" evidence="1">
    <location>
        <begin position="282"/>
        <end position="323"/>
    </location>
</feature>
<comment type="caution">
    <text evidence="2">The sequence shown here is derived from an EMBL/GenBank/DDBJ whole genome shotgun (WGS) entry which is preliminary data.</text>
</comment>